<dbReference type="SMART" id="SM00487">
    <property type="entry name" value="DEXDc"/>
    <property type="match status" value="1"/>
</dbReference>
<feature type="domain" description="Helicase C-terminal" evidence="19">
    <location>
        <begin position="215"/>
        <end position="363"/>
    </location>
</feature>
<dbReference type="SUPFAM" id="SSF46785">
    <property type="entry name" value="Winged helix' DNA-binding domain"/>
    <property type="match status" value="1"/>
</dbReference>
<dbReference type="InterPro" id="IPR011989">
    <property type="entry name" value="ARM-like"/>
</dbReference>
<dbReference type="Pfam" id="PF09382">
    <property type="entry name" value="RQC"/>
    <property type="match status" value="1"/>
</dbReference>
<keyword evidence="9" id="KW-0862">Zinc</keyword>
<dbReference type="NCBIfam" id="TIGR01389">
    <property type="entry name" value="recQ"/>
    <property type="match status" value="1"/>
</dbReference>
<dbReference type="PANTHER" id="PTHR13710">
    <property type="entry name" value="DNA HELICASE RECQ FAMILY MEMBER"/>
    <property type="match status" value="1"/>
</dbReference>
<evidence type="ECO:0000256" key="8">
    <source>
        <dbReference type="ARBA" id="ARBA00022806"/>
    </source>
</evidence>
<dbReference type="SUPFAM" id="SSF52540">
    <property type="entry name" value="P-loop containing nucleoside triphosphate hydrolases"/>
    <property type="match status" value="1"/>
</dbReference>
<dbReference type="InterPro" id="IPR001650">
    <property type="entry name" value="Helicase_C-like"/>
</dbReference>
<dbReference type="GO" id="GO:0003678">
    <property type="term" value="F:DNA helicase activity"/>
    <property type="evidence" value="ECO:0007669"/>
    <property type="project" value="UniProtKB-EC"/>
</dbReference>
<evidence type="ECO:0000256" key="3">
    <source>
        <dbReference type="ARBA" id="ARBA00005446"/>
    </source>
</evidence>
<dbReference type="InterPro" id="IPR010997">
    <property type="entry name" value="HRDC-like_sf"/>
</dbReference>
<dbReference type="Gene3D" id="1.10.150.80">
    <property type="entry name" value="HRDC domain"/>
    <property type="match status" value="1"/>
</dbReference>
<dbReference type="CDD" id="cd17920">
    <property type="entry name" value="DEXHc_RecQ"/>
    <property type="match status" value="1"/>
</dbReference>
<dbReference type="PANTHER" id="PTHR13710:SF105">
    <property type="entry name" value="ATP-DEPENDENT DNA HELICASE Q1"/>
    <property type="match status" value="1"/>
</dbReference>
<evidence type="ECO:0000256" key="5">
    <source>
        <dbReference type="ARBA" id="ARBA00022741"/>
    </source>
</evidence>
<evidence type="ECO:0000313" key="21">
    <source>
        <dbReference type="Proteomes" id="UP000617402"/>
    </source>
</evidence>
<keyword evidence="7 20" id="KW-0378">Hydrolase</keyword>
<comment type="caution">
    <text evidence="20">The sequence shown here is derived from an EMBL/GenBank/DDBJ whole genome shotgun (WGS) entry which is preliminary data.</text>
</comment>
<name>A0ABR7SZ96_HELCL</name>
<comment type="cofactor">
    <cofactor evidence="1">
        <name>Mg(2+)</name>
        <dbReference type="ChEBI" id="CHEBI:18420"/>
    </cofactor>
</comment>
<feature type="domain" description="Helicase ATP-binding" evidence="18">
    <location>
        <begin position="26"/>
        <end position="195"/>
    </location>
</feature>
<dbReference type="SMART" id="SM00490">
    <property type="entry name" value="HELICc"/>
    <property type="match status" value="1"/>
</dbReference>
<dbReference type="Gene3D" id="1.25.10.10">
    <property type="entry name" value="Leucine-rich Repeat Variant"/>
    <property type="match status" value="1"/>
</dbReference>
<sequence>MLTKARELLKKYYGYPAFRPGQEKIIGSLLAGYDTVGIMPTGGGKSICYQIPALLSPGLTLVISPLISLMKDQVDSLNNLGIAATYINSSLEAHEQESRLYHLAQGSYKLLYVAPERLESSYFRSLLQRQKVSLVAVDEAHCVSQWGHDFRPSYLSIASLIADFAQRPPVAAFTATATELVTNDIVRHLGLIEPHLYVTGFDRQNLSFSVVRGENKKDFILKYIGENKERAGIIYAATRKEVDNLYEFLRRKGITAGKYHAGLSDLERAGGQDAFLYDNIRIMVATNAFGMGIDKSNVRFVIHYNMPKNMESYYQEAGRAGRDGEPGECILLYSPQDTHIQKYLIEQSQMTPERKSMEYRKLQSMIDYCHTQRCLRQNILAYFGEEGPDFCNNCSTCNDAVEETDITVEAQKIFSCIRRMQERFGMSTVAEVLKGSKNKKVDQFGFHRLSTYGLMKEYKQKEITDMINILVSEGYLYVTEGQFPVVRLLDKAIPVLKGQEQVFQKTRKRTRKLQADSTLFERLRRLRKSIADKAGIPPYIVFPDSTLREMSERCPTDRQSLLSISGIGERKLNQYGETFLAEIRDYLSGTKNENPVEPKDNTVNDIKTLREAVLTIGHTGNDRESLIPLFSHPDYEVRRRACSAAAKLKDPHIVANIIPCLHAEEPQVRQYALKAVLESRCTSVLSEIKKILLQEDKDYNRILCEKILTTFS</sequence>
<dbReference type="PROSITE" id="PS50967">
    <property type="entry name" value="HRDC"/>
    <property type="match status" value="1"/>
</dbReference>
<dbReference type="CDD" id="cd18794">
    <property type="entry name" value="SF2_C_RecQ"/>
    <property type="match status" value="1"/>
</dbReference>
<evidence type="ECO:0000259" key="18">
    <source>
        <dbReference type="PROSITE" id="PS51192"/>
    </source>
</evidence>
<gene>
    <name evidence="20" type="primary">recQ</name>
    <name evidence="20" type="ORF">H1S01_01930</name>
</gene>
<dbReference type="InterPro" id="IPR014001">
    <property type="entry name" value="Helicase_ATP-bd"/>
</dbReference>
<dbReference type="Pfam" id="PF16124">
    <property type="entry name" value="RecQ_Zn_bind"/>
    <property type="match status" value="1"/>
</dbReference>
<comment type="cofactor">
    <cofactor evidence="2">
        <name>Zn(2+)</name>
        <dbReference type="ChEBI" id="CHEBI:29105"/>
    </cofactor>
</comment>
<dbReference type="RefSeq" id="WP_188038422.1">
    <property type="nucleotide sequence ID" value="NZ_JACVHF010000001.1"/>
</dbReference>
<dbReference type="InterPro" id="IPR036390">
    <property type="entry name" value="WH_DNA-bd_sf"/>
</dbReference>
<keyword evidence="10" id="KW-0067">ATP-binding</keyword>
<evidence type="ECO:0000256" key="12">
    <source>
        <dbReference type="ARBA" id="ARBA00023172"/>
    </source>
</evidence>
<evidence type="ECO:0000256" key="10">
    <source>
        <dbReference type="ARBA" id="ARBA00022840"/>
    </source>
</evidence>
<keyword evidence="14" id="KW-0413">Isomerase</keyword>
<evidence type="ECO:0000256" key="16">
    <source>
        <dbReference type="NCBIfam" id="TIGR01389"/>
    </source>
</evidence>
<dbReference type="InterPro" id="IPR011545">
    <property type="entry name" value="DEAD/DEAH_box_helicase_dom"/>
</dbReference>
<evidence type="ECO:0000256" key="4">
    <source>
        <dbReference type="ARBA" id="ARBA00022723"/>
    </source>
</evidence>
<evidence type="ECO:0000256" key="15">
    <source>
        <dbReference type="ARBA" id="ARBA00034617"/>
    </source>
</evidence>
<evidence type="ECO:0000256" key="2">
    <source>
        <dbReference type="ARBA" id="ARBA00001947"/>
    </source>
</evidence>
<dbReference type="Pfam" id="PF00271">
    <property type="entry name" value="Helicase_C"/>
    <property type="match status" value="1"/>
</dbReference>
<dbReference type="Pfam" id="PF00570">
    <property type="entry name" value="HRDC"/>
    <property type="match status" value="1"/>
</dbReference>
<organism evidence="20 21">
    <name type="scientific">Heliobacterium chlorum</name>
    <dbReference type="NCBI Taxonomy" id="2698"/>
    <lineage>
        <taxon>Bacteria</taxon>
        <taxon>Bacillati</taxon>
        <taxon>Bacillota</taxon>
        <taxon>Clostridia</taxon>
        <taxon>Eubacteriales</taxon>
        <taxon>Heliobacteriaceae</taxon>
        <taxon>Heliobacterium</taxon>
    </lineage>
</organism>
<dbReference type="InterPro" id="IPR032284">
    <property type="entry name" value="RecQ_Zn-bd"/>
</dbReference>
<dbReference type="InterPro" id="IPR004589">
    <property type="entry name" value="DNA_helicase_ATP-dep_RecQ"/>
</dbReference>
<comment type="catalytic activity">
    <reaction evidence="15">
        <text>Couples ATP hydrolysis with the unwinding of duplex DNA by translocating in the 3'-5' direction.</text>
        <dbReference type="EC" id="5.6.2.4"/>
    </reaction>
</comment>
<keyword evidence="11" id="KW-0238">DNA-binding</keyword>
<keyword evidence="6" id="KW-0227">DNA damage</keyword>
<dbReference type="InterPro" id="IPR016024">
    <property type="entry name" value="ARM-type_fold"/>
</dbReference>
<dbReference type="PROSITE" id="PS51192">
    <property type="entry name" value="HELICASE_ATP_BIND_1"/>
    <property type="match status" value="1"/>
</dbReference>
<dbReference type="SMART" id="SM00956">
    <property type="entry name" value="RQC"/>
    <property type="match status" value="1"/>
</dbReference>
<dbReference type="SUPFAM" id="SSF47819">
    <property type="entry name" value="HRDC-like"/>
    <property type="match status" value="1"/>
</dbReference>
<keyword evidence="4" id="KW-0479">Metal-binding</keyword>
<proteinExistence type="inferred from homology"/>
<evidence type="ECO:0000256" key="9">
    <source>
        <dbReference type="ARBA" id="ARBA00022833"/>
    </source>
</evidence>
<evidence type="ECO:0000256" key="7">
    <source>
        <dbReference type="ARBA" id="ARBA00022801"/>
    </source>
</evidence>
<dbReference type="Pfam" id="PF00270">
    <property type="entry name" value="DEAD"/>
    <property type="match status" value="1"/>
</dbReference>
<dbReference type="InterPro" id="IPR018982">
    <property type="entry name" value="RQC_domain"/>
</dbReference>
<keyword evidence="5" id="KW-0547">Nucleotide-binding</keyword>
<evidence type="ECO:0000259" key="19">
    <source>
        <dbReference type="PROSITE" id="PS51194"/>
    </source>
</evidence>
<dbReference type="InterPro" id="IPR002121">
    <property type="entry name" value="HRDC_dom"/>
</dbReference>
<keyword evidence="21" id="KW-1185">Reference proteome</keyword>
<dbReference type="SUPFAM" id="SSF48371">
    <property type="entry name" value="ARM repeat"/>
    <property type="match status" value="1"/>
</dbReference>
<accession>A0ABR7SZ96</accession>
<evidence type="ECO:0000256" key="13">
    <source>
        <dbReference type="ARBA" id="ARBA00023204"/>
    </source>
</evidence>
<dbReference type="InterPro" id="IPR027417">
    <property type="entry name" value="P-loop_NTPase"/>
</dbReference>
<dbReference type="NCBIfam" id="TIGR00614">
    <property type="entry name" value="recQ_fam"/>
    <property type="match status" value="1"/>
</dbReference>
<dbReference type="InterPro" id="IPR036388">
    <property type="entry name" value="WH-like_DNA-bd_sf"/>
</dbReference>
<protein>
    <recommendedName>
        <fullName evidence="16">DNA helicase RecQ</fullName>
        <ecNumber evidence="16">5.6.2.4</ecNumber>
    </recommendedName>
</protein>
<reference evidence="20 21" key="1">
    <citation type="submission" date="2020-07" db="EMBL/GenBank/DDBJ databases">
        <title>Draft whole-genome sequence of Heliobacterium chlorum DSM 3682, type strain.</title>
        <authorList>
            <person name="Kyndt J.A."/>
            <person name="Meyer T.E."/>
            <person name="Imhoff J.F."/>
        </authorList>
    </citation>
    <scope>NUCLEOTIDE SEQUENCE [LARGE SCALE GENOMIC DNA]</scope>
    <source>
        <strain evidence="20 21">DSM 3682</strain>
    </source>
</reference>
<feature type="domain" description="HRDC" evidence="17">
    <location>
        <begin position="513"/>
        <end position="593"/>
    </location>
</feature>
<evidence type="ECO:0000256" key="6">
    <source>
        <dbReference type="ARBA" id="ARBA00022763"/>
    </source>
</evidence>
<keyword evidence="13" id="KW-0234">DNA repair</keyword>
<evidence type="ECO:0000259" key="17">
    <source>
        <dbReference type="PROSITE" id="PS50967"/>
    </source>
</evidence>
<dbReference type="InterPro" id="IPR006293">
    <property type="entry name" value="DNA_helicase_ATP-dep_RecQ_bac"/>
</dbReference>
<keyword evidence="12" id="KW-0233">DNA recombination</keyword>
<dbReference type="Gene3D" id="3.40.50.300">
    <property type="entry name" value="P-loop containing nucleotide triphosphate hydrolases"/>
    <property type="match status" value="2"/>
</dbReference>
<dbReference type="PROSITE" id="PS51194">
    <property type="entry name" value="HELICASE_CTER"/>
    <property type="match status" value="1"/>
</dbReference>
<evidence type="ECO:0000256" key="14">
    <source>
        <dbReference type="ARBA" id="ARBA00023235"/>
    </source>
</evidence>
<comment type="similarity">
    <text evidence="3">Belongs to the helicase family. RecQ subfamily.</text>
</comment>
<evidence type="ECO:0000256" key="11">
    <source>
        <dbReference type="ARBA" id="ARBA00023125"/>
    </source>
</evidence>
<evidence type="ECO:0000256" key="1">
    <source>
        <dbReference type="ARBA" id="ARBA00001946"/>
    </source>
</evidence>
<keyword evidence="8 20" id="KW-0347">Helicase</keyword>
<dbReference type="Gene3D" id="1.10.10.10">
    <property type="entry name" value="Winged helix-like DNA-binding domain superfamily/Winged helix DNA-binding domain"/>
    <property type="match status" value="1"/>
</dbReference>
<dbReference type="SMART" id="SM00341">
    <property type="entry name" value="HRDC"/>
    <property type="match status" value="1"/>
</dbReference>
<dbReference type="EMBL" id="JACVHF010000001">
    <property type="protein sequence ID" value="MBC9783267.1"/>
    <property type="molecule type" value="Genomic_DNA"/>
</dbReference>
<dbReference type="Proteomes" id="UP000617402">
    <property type="component" value="Unassembled WGS sequence"/>
</dbReference>
<dbReference type="Pfam" id="PF13646">
    <property type="entry name" value="HEAT_2"/>
    <property type="match status" value="1"/>
</dbReference>
<dbReference type="EC" id="5.6.2.4" evidence="16"/>
<dbReference type="GO" id="GO:0016787">
    <property type="term" value="F:hydrolase activity"/>
    <property type="evidence" value="ECO:0007669"/>
    <property type="project" value="UniProtKB-KW"/>
</dbReference>
<dbReference type="InterPro" id="IPR044876">
    <property type="entry name" value="HRDC_dom_sf"/>
</dbReference>
<evidence type="ECO:0000313" key="20">
    <source>
        <dbReference type="EMBL" id="MBC9783267.1"/>
    </source>
</evidence>